<sequence>MSIALKMKNCKAVTNGLSLSSKVAYGCGDAACNVVWGAMSAWLMYYYTNVAHVSALSIGTIMLLSRIIDGFTDIIMGIIVDKTKSKHGKARPWLLRMAIPFAIATVAMFSVPESDNTIKLIYIFVTYNLVNTFYTGINVPYGALSSLMTQDQYERSLLNIYRIVFAQIANFIVASMTMPLIQALGGTRYSWSLAYAIFTAVAVGLFVINFIGTKEVVGEDASKREDVPVKVGLKALITNKYWIIVTVLGAFTSIFNALMISVNTYYSEYILNDVNIASILNSAYMVPMVITLLCIAPLVKRIGKRYTNVLGWIVILISYLVLLINPSNTMLVIGTSLLRGAGFACVMGVQFAFIADTVEYGQWKSNVRTEGLIFSAQSFGGKFGAGLGSALVGGVLAMGAYDGALSVQPDTALMAIKVLYLILPIAVALIQLLLMIPYKLDKEYPQIIKDLKERELRREL</sequence>
<keyword evidence="2" id="KW-0813">Transport</keyword>
<evidence type="ECO:0000256" key="3">
    <source>
        <dbReference type="ARBA" id="ARBA00022692"/>
    </source>
</evidence>
<evidence type="ECO:0000256" key="2">
    <source>
        <dbReference type="ARBA" id="ARBA00022448"/>
    </source>
</evidence>
<feature type="transmembrane region" description="Helical" evidence="6">
    <location>
        <begin position="379"/>
        <end position="401"/>
    </location>
</feature>
<evidence type="ECO:0000256" key="4">
    <source>
        <dbReference type="ARBA" id="ARBA00022989"/>
    </source>
</evidence>
<dbReference type="InterPro" id="IPR020846">
    <property type="entry name" value="MFS_dom"/>
</dbReference>
<feature type="transmembrane region" description="Helical" evidence="6">
    <location>
        <begin position="241"/>
        <end position="262"/>
    </location>
</feature>
<evidence type="ECO:0000256" key="1">
    <source>
        <dbReference type="ARBA" id="ARBA00004651"/>
    </source>
</evidence>
<dbReference type="InterPro" id="IPR001927">
    <property type="entry name" value="Na/Gal_symport"/>
</dbReference>
<keyword evidence="5 6" id="KW-0472">Membrane</keyword>
<accession>A0ABN6Z8U6</accession>
<dbReference type="InterPro" id="IPR039672">
    <property type="entry name" value="MFS_2"/>
</dbReference>
<name>A0ABN6Z8U6_9FIRM</name>
<dbReference type="Proteomes" id="UP001432099">
    <property type="component" value="Chromosome"/>
</dbReference>
<dbReference type="NCBIfam" id="TIGR00792">
    <property type="entry name" value="gph"/>
    <property type="match status" value="1"/>
</dbReference>
<dbReference type="RefSeq" id="WP_338617822.1">
    <property type="nucleotide sequence ID" value="NZ_AP028127.1"/>
</dbReference>
<feature type="transmembrane region" description="Helical" evidence="6">
    <location>
        <begin position="337"/>
        <end position="358"/>
    </location>
</feature>
<evidence type="ECO:0000256" key="6">
    <source>
        <dbReference type="SAM" id="Phobius"/>
    </source>
</evidence>
<feature type="transmembrane region" description="Helical" evidence="6">
    <location>
        <begin position="117"/>
        <end position="139"/>
    </location>
</feature>
<evidence type="ECO:0000259" key="7">
    <source>
        <dbReference type="PROSITE" id="PS50850"/>
    </source>
</evidence>
<protein>
    <submittedName>
        <fullName evidence="8">MFS transporter</fullName>
    </submittedName>
</protein>
<feature type="domain" description="Major facilitator superfamily (MFS) profile" evidence="7">
    <location>
        <begin position="242"/>
        <end position="460"/>
    </location>
</feature>
<dbReference type="PANTHER" id="PTHR11328">
    <property type="entry name" value="MAJOR FACILITATOR SUPERFAMILY DOMAIN-CONTAINING PROTEIN"/>
    <property type="match status" value="1"/>
</dbReference>
<keyword evidence="4 6" id="KW-1133">Transmembrane helix</keyword>
<dbReference type="CDD" id="cd17332">
    <property type="entry name" value="MFS_MelB_like"/>
    <property type="match status" value="1"/>
</dbReference>
<keyword evidence="3 6" id="KW-0812">Transmembrane</keyword>
<evidence type="ECO:0000313" key="8">
    <source>
        <dbReference type="EMBL" id="BEH90301.1"/>
    </source>
</evidence>
<reference evidence="8" key="1">
    <citation type="journal article" date="2024" name="Int. J. Syst. Evol. Microbiol.">
        <title>Turicibacter faecis sp. nov., isolated from faeces of heart failure mouse model.</title>
        <authorList>
            <person name="Imamura Y."/>
            <person name="Motooka D."/>
            <person name="Nakajima Y."/>
            <person name="Ito S."/>
            <person name="Kitakaze M."/>
            <person name="Iida T."/>
            <person name="Nakamura S."/>
        </authorList>
    </citation>
    <scope>NUCLEOTIDE SEQUENCE</scope>
    <source>
        <strain evidence="8">TC023</strain>
    </source>
</reference>
<dbReference type="SUPFAM" id="SSF103473">
    <property type="entry name" value="MFS general substrate transporter"/>
    <property type="match status" value="1"/>
</dbReference>
<proteinExistence type="predicted"/>
<organism evidence="8 9">
    <name type="scientific">Turicibacter faecis</name>
    <dbReference type="NCBI Taxonomy" id="2963365"/>
    <lineage>
        <taxon>Bacteria</taxon>
        <taxon>Bacillati</taxon>
        <taxon>Bacillota</taxon>
        <taxon>Erysipelotrichia</taxon>
        <taxon>Erysipelotrichales</taxon>
        <taxon>Turicibacteraceae</taxon>
        <taxon>Turicibacter</taxon>
    </lineage>
</organism>
<feature type="transmembrane region" description="Helical" evidence="6">
    <location>
        <begin position="160"/>
        <end position="181"/>
    </location>
</feature>
<feature type="transmembrane region" description="Helical" evidence="6">
    <location>
        <begin position="306"/>
        <end position="325"/>
    </location>
</feature>
<dbReference type="Pfam" id="PF13347">
    <property type="entry name" value="MFS_2"/>
    <property type="match status" value="1"/>
</dbReference>
<dbReference type="PANTHER" id="PTHR11328:SF24">
    <property type="entry name" value="MAJOR FACILITATOR SUPERFAMILY (MFS) PROFILE DOMAIN-CONTAINING PROTEIN"/>
    <property type="match status" value="1"/>
</dbReference>
<dbReference type="Gene3D" id="1.20.1250.20">
    <property type="entry name" value="MFS general substrate transporter like domains"/>
    <property type="match status" value="2"/>
</dbReference>
<keyword evidence="9" id="KW-1185">Reference proteome</keyword>
<feature type="transmembrane region" description="Helical" evidence="6">
    <location>
        <begin position="93"/>
        <end position="111"/>
    </location>
</feature>
<evidence type="ECO:0000313" key="9">
    <source>
        <dbReference type="Proteomes" id="UP001432099"/>
    </source>
</evidence>
<dbReference type="InterPro" id="IPR036259">
    <property type="entry name" value="MFS_trans_sf"/>
</dbReference>
<evidence type="ECO:0000256" key="5">
    <source>
        <dbReference type="ARBA" id="ARBA00023136"/>
    </source>
</evidence>
<feature type="transmembrane region" description="Helical" evidence="6">
    <location>
        <begin position="282"/>
        <end position="299"/>
    </location>
</feature>
<feature type="transmembrane region" description="Helical" evidence="6">
    <location>
        <begin position="413"/>
        <end position="436"/>
    </location>
</feature>
<dbReference type="EMBL" id="AP028127">
    <property type="protein sequence ID" value="BEH90301.1"/>
    <property type="molecule type" value="Genomic_DNA"/>
</dbReference>
<comment type="subcellular location">
    <subcellularLocation>
        <location evidence="1">Cell membrane</location>
        <topology evidence="1">Multi-pass membrane protein</topology>
    </subcellularLocation>
</comment>
<dbReference type="PROSITE" id="PS50850">
    <property type="entry name" value="MFS"/>
    <property type="match status" value="1"/>
</dbReference>
<gene>
    <name evidence="8" type="ORF">T23_04030</name>
</gene>
<feature type="transmembrane region" description="Helical" evidence="6">
    <location>
        <begin position="193"/>
        <end position="212"/>
    </location>
</feature>